<keyword evidence="2" id="KW-1185">Reference proteome</keyword>
<evidence type="ECO:0000313" key="1">
    <source>
        <dbReference type="EMBL" id="CAL1405683.1"/>
    </source>
</evidence>
<organism evidence="1 2">
    <name type="scientific">Linum trigynum</name>
    <dbReference type="NCBI Taxonomy" id="586398"/>
    <lineage>
        <taxon>Eukaryota</taxon>
        <taxon>Viridiplantae</taxon>
        <taxon>Streptophyta</taxon>
        <taxon>Embryophyta</taxon>
        <taxon>Tracheophyta</taxon>
        <taxon>Spermatophyta</taxon>
        <taxon>Magnoliopsida</taxon>
        <taxon>eudicotyledons</taxon>
        <taxon>Gunneridae</taxon>
        <taxon>Pentapetalae</taxon>
        <taxon>rosids</taxon>
        <taxon>fabids</taxon>
        <taxon>Malpighiales</taxon>
        <taxon>Linaceae</taxon>
        <taxon>Linum</taxon>
    </lineage>
</organism>
<sequence>MSLGEAESLLGQVMANVHIAREEDRSCDSRIATAKSACDLPLPEGLDDCVLRSRLRDQRSRPRCPYIRTRTCPCLQITYK</sequence>
<dbReference type="Proteomes" id="UP001497516">
    <property type="component" value="Chromosome 8"/>
</dbReference>
<reference evidence="1 2" key="1">
    <citation type="submission" date="2024-04" db="EMBL/GenBank/DDBJ databases">
        <authorList>
            <person name="Fracassetti M."/>
        </authorList>
    </citation>
    <scope>NUCLEOTIDE SEQUENCE [LARGE SCALE GENOMIC DNA]</scope>
</reference>
<dbReference type="AlphaFoldDB" id="A0AAV2G7F1"/>
<dbReference type="EMBL" id="OZ034821">
    <property type="protein sequence ID" value="CAL1405683.1"/>
    <property type="molecule type" value="Genomic_DNA"/>
</dbReference>
<evidence type="ECO:0000313" key="2">
    <source>
        <dbReference type="Proteomes" id="UP001497516"/>
    </source>
</evidence>
<protein>
    <submittedName>
        <fullName evidence="1">Uncharacterized protein</fullName>
    </submittedName>
</protein>
<gene>
    <name evidence="1" type="ORF">LTRI10_LOCUS45456</name>
</gene>
<accession>A0AAV2G7F1</accession>
<name>A0AAV2G7F1_9ROSI</name>
<proteinExistence type="predicted"/>